<comment type="function">
    <text evidence="6">Part of the ABC transporter complex HmuTUV involved in hemin import. Responsible for energy coupling to the transport system.</text>
</comment>
<name>A0A2A5CJS6_9GAMM</name>
<evidence type="ECO:0000256" key="5">
    <source>
        <dbReference type="ARBA" id="ARBA00022967"/>
    </source>
</evidence>
<evidence type="ECO:0000256" key="1">
    <source>
        <dbReference type="ARBA" id="ARBA00005417"/>
    </source>
</evidence>
<protein>
    <submittedName>
        <fullName evidence="8">ABC transporter</fullName>
    </submittedName>
</protein>
<dbReference type="AlphaFoldDB" id="A0A2A5CJS6"/>
<dbReference type="PROSITE" id="PS50893">
    <property type="entry name" value="ABC_TRANSPORTER_2"/>
    <property type="match status" value="1"/>
</dbReference>
<proteinExistence type="inferred from homology"/>
<evidence type="ECO:0000256" key="2">
    <source>
        <dbReference type="ARBA" id="ARBA00022448"/>
    </source>
</evidence>
<dbReference type="PANTHER" id="PTHR42794:SF1">
    <property type="entry name" value="HEMIN IMPORT ATP-BINDING PROTEIN HMUV"/>
    <property type="match status" value="1"/>
</dbReference>
<evidence type="ECO:0000256" key="3">
    <source>
        <dbReference type="ARBA" id="ARBA00022741"/>
    </source>
</evidence>
<keyword evidence="4" id="KW-0067">ATP-binding</keyword>
<dbReference type="SMART" id="SM00382">
    <property type="entry name" value="AAA"/>
    <property type="match status" value="1"/>
</dbReference>
<dbReference type="FunFam" id="3.40.50.300:FF:000134">
    <property type="entry name" value="Iron-enterobactin ABC transporter ATP-binding protein"/>
    <property type="match status" value="1"/>
</dbReference>
<dbReference type="GO" id="GO:0005524">
    <property type="term" value="F:ATP binding"/>
    <property type="evidence" value="ECO:0007669"/>
    <property type="project" value="UniProtKB-KW"/>
</dbReference>
<evidence type="ECO:0000313" key="9">
    <source>
        <dbReference type="Proteomes" id="UP000228987"/>
    </source>
</evidence>
<dbReference type="InterPro" id="IPR017871">
    <property type="entry name" value="ABC_transporter-like_CS"/>
</dbReference>
<evidence type="ECO:0000256" key="6">
    <source>
        <dbReference type="ARBA" id="ARBA00037066"/>
    </source>
</evidence>
<dbReference type="Gene3D" id="3.40.50.300">
    <property type="entry name" value="P-loop containing nucleotide triphosphate hydrolases"/>
    <property type="match status" value="1"/>
</dbReference>
<accession>A0A2A5CJS6</accession>
<dbReference type="InterPro" id="IPR003439">
    <property type="entry name" value="ABC_transporter-like_ATP-bd"/>
</dbReference>
<dbReference type="SUPFAM" id="SSF52540">
    <property type="entry name" value="P-loop containing nucleoside triphosphate hydrolases"/>
    <property type="match status" value="1"/>
</dbReference>
<keyword evidence="5" id="KW-1278">Translocase</keyword>
<dbReference type="EMBL" id="NVWI01000001">
    <property type="protein sequence ID" value="PCJ43670.1"/>
    <property type="molecule type" value="Genomic_DNA"/>
</dbReference>
<keyword evidence="3" id="KW-0547">Nucleotide-binding</keyword>
<comment type="caution">
    <text evidence="8">The sequence shown here is derived from an EMBL/GenBank/DDBJ whole genome shotgun (WGS) entry which is preliminary data.</text>
</comment>
<dbReference type="InterPro" id="IPR027417">
    <property type="entry name" value="P-loop_NTPase"/>
</dbReference>
<evidence type="ECO:0000259" key="7">
    <source>
        <dbReference type="PROSITE" id="PS50893"/>
    </source>
</evidence>
<gene>
    <name evidence="8" type="ORF">COA71_02005</name>
</gene>
<evidence type="ECO:0000313" key="8">
    <source>
        <dbReference type="EMBL" id="PCJ43670.1"/>
    </source>
</evidence>
<dbReference type="GO" id="GO:0016887">
    <property type="term" value="F:ATP hydrolysis activity"/>
    <property type="evidence" value="ECO:0007669"/>
    <property type="project" value="InterPro"/>
</dbReference>
<feature type="domain" description="ABC transporter" evidence="7">
    <location>
        <begin position="5"/>
        <end position="242"/>
    </location>
</feature>
<dbReference type="Pfam" id="PF00005">
    <property type="entry name" value="ABC_tran"/>
    <property type="match status" value="1"/>
</dbReference>
<evidence type="ECO:0000256" key="4">
    <source>
        <dbReference type="ARBA" id="ARBA00022840"/>
    </source>
</evidence>
<dbReference type="Proteomes" id="UP000228987">
    <property type="component" value="Unassembled WGS sequence"/>
</dbReference>
<dbReference type="InterPro" id="IPR003593">
    <property type="entry name" value="AAA+_ATPase"/>
</dbReference>
<dbReference type="PANTHER" id="PTHR42794">
    <property type="entry name" value="HEMIN IMPORT ATP-BINDING PROTEIN HMUV"/>
    <property type="match status" value="1"/>
</dbReference>
<reference evidence="9" key="1">
    <citation type="submission" date="2017-08" db="EMBL/GenBank/DDBJ databases">
        <title>A dynamic microbial community with high functional redundancy inhabits the cold, oxic subseafloor aquifer.</title>
        <authorList>
            <person name="Tully B.J."/>
            <person name="Wheat C.G."/>
            <person name="Glazer B.T."/>
            <person name="Huber J.A."/>
        </authorList>
    </citation>
    <scope>NUCLEOTIDE SEQUENCE [LARGE SCALE GENOMIC DNA]</scope>
</reference>
<sequence length="258" mass="28647">MTAIIKASNLCWKINQPLILKNISLDVQSGEVLGIIGPNGAGKSSLLKILARITEPLTGTLTLLEKPYQEIELRSFAKQVAYLEQNAPVNWPLLVEKVIALGRSPYQNSYTKLSKEDDTAIKKAIDATGIEHLLGRVISSLSQGEKMLVALSRIFSLEPKLILADEPTAALDPYHQLLIMELLQQHTQKNPDHAAVVVLHDLSLAARFCDKLLLMYEGEIVSSGLTESVLSDENLREFYKINCYSDFQQGLVQPLNRI</sequence>
<dbReference type="PROSITE" id="PS00211">
    <property type="entry name" value="ABC_TRANSPORTER_1"/>
    <property type="match status" value="1"/>
</dbReference>
<comment type="similarity">
    <text evidence="1">Belongs to the ABC transporter superfamily.</text>
</comment>
<dbReference type="CDD" id="cd03214">
    <property type="entry name" value="ABC_Iron-Siderophores_B12_Hemin"/>
    <property type="match status" value="1"/>
</dbReference>
<keyword evidence="2" id="KW-0813">Transport</keyword>
<organism evidence="8 9">
    <name type="scientific">SAR86 cluster bacterium</name>
    <dbReference type="NCBI Taxonomy" id="2030880"/>
    <lineage>
        <taxon>Bacteria</taxon>
        <taxon>Pseudomonadati</taxon>
        <taxon>Pseudomonadota</taxon>
        <taxon>Gammaproteobacteria</taxon>
        <taxon>SAR86 cluster</taxon>
    </lineage>
</organism>